<gene>
    <name evidence="2" type="ORF">BO80DRAFT_450370</name>
</gene>
<dbReference type="PROSITE" id="PS50088">
    <property type="entry name" value="ANK_REPEAT"/>
    <property type="match status" value="1"/>
</dbReference>
<dbReference type="VEuPathDB" id="FungiDB:BO80DRAFT_450370"/>
<dbReference type="SUPFAM" id="SSF81383">
    <property type="entry name" value="F-box domain"/>
    <property type="match status" value="1"/>
</dbReference>
<keyword evidence="1" id="KW-0040">ANK repeat</keyword>
<dbReference type="EMBL" id="KZ824498">
    <property type="protein sequence ID" value="RAK95233.1"/>
    <property type="molecule type" value="Genomic_DNA"/>
</dbReference>
<dbReference type="PROSITE" id="PS50297">
    <property type="entry name" value="ANK_REP_REGION"/>
    <property type="match status" value="1"/>
</dbReference>
<reference evidence="2 3" key="1">
    <citation type="submission" date="2018-02" db="EMBL/GenBank/DDBJ databases">
        <title>The genomes of Aspergillus section Nigri reveals drivers in fungal speciation.</title>
        <authorList>
            <consortium name="DOE Joint Genome Institute"/>
            <person name="Vesth T.C."/>
            <person name="Nybo J."/>
            <person name="Theobald S."/>
            <person name="Brandl J."/>
            <person name="Frisvad J.C."/>
            <person name="Nielsen K.F."/>
            <person name="Lyhne E.K."/>
            <person name="Kogle M.E."/>
            <person name="Kuo A."/>
            <person name="Riley R."/>
            <person name="Clum A."/>
            <person name="Nolan M."/>
            <person name="Lipzen A."/>
            <person name="Salamov A."/>
            <person name="Henrissat B."/>
            <person name="Wiebenga A."/>
            <person name="De vries R.P."/>
            <person name="Grigoriev I.V."/>
            <person name="Mortensen U.H."/>
            <person name="Andersen M.R."/>
            <person name="Baker S.E."/>
        </authorList>
    </citation>
    <scope>NUCLEOTIDE SEQUENCE [LARGE SCALE GENOMIC DNA]</scope>
    <source>
        <strain evidence="2 3">CBS 121593</strain>
    </source>
</reference>
<dbReference type="Gene3D" id="1.25.40.20">
    <property type="entry name" value="Ankyrin repeat-containing domain"/>
    <property type="match status" value="1"/>
</dbReference>
<feature type="repeat" description="ANK" evidence="1">
    <location>
        <begin position="141"/>
        <end position="173"/>
    </location>
</feature>
<dbReference type="InterPro" id="IPR036047">
    <property type="entry name" value="F-box-like_dom_sf"/>
</dbReference>
<accession>A0A395GMJ3</accession>
<evidence type="ECO:0000313" key="2">
    <source>
        <dbReference type="EMBL" id="RAK95233.1"/>
    </source>
</evidence>
<dbReference type="AlphaFoldDB" id="A0A395GMJ3"/>
<dbReference type="Proteomes" id="UP000249402">
    <property type="component" value="Unassembled WGS sequence"/>
</dbReference>
<dbReference type="GeneID" id="37226673"/>
<dbReference type="InterPro" id="IPR036770">
    <property type="entry name" value="Ankyrin_rpt-contain_sf"/>
</dbReference>
<organism evidence="2 3">
    <name type="scientific">Aspergillus ibericus CBS 121593</name>
    <dbReference type="NCBI Taxonomy" id="1448316"/>
    <lineage>
        <taxon>Eukaryota</taxon>
        <taxon>Fungi</taxon>
        <taxon>Dikarya</taxon>
        <taxon>Ascomycota</taxon>
        <taxon>Pezizomycotina</taxon>
        <taxon>Eurotiomycetes</taxon>
        <taxon>Eurotiomycetidae</taxon>
        <taxon>Eurotiales</taxon>
        <taxon>Aspergillaceae</taxon>
        <taxon>Aspergillus</taxon>
        <taxon>Aspergillus subgen. Circumdati</taxon>
    </lineage>
</organism>
<dbReference type="SMART" id="SM00248">
    <property type="entry name" value="ANK"/>
    <property type="match status" value="3"/>
</dbReference>
<dbReference type="STRING" id="1448316.A0A395GMJ3"/>
<proteinExistence type="predicted"/>
<dbReference type="OrthoDB" id="4772757at2759"/>
<evidence type="ECO:0000256" key="1">
    <source>
        <dbReference type="PROSITE-ProRule" id="PRU00023"/>
    </source>
</evidence>
<name>A0A395GMJ3_9EURO</name>
<sequence>MPFRSKFIKLCGRPKRARSPCPTTPSPEPPRPVCYLLRLPRELLFLCALYLDQQSLSRFIRTCRFTHQFRADFENQSHRAPAHTYAEWYTYRREVQEYGEILVMKPSDPPEPLRNAVIEGNYHLVKLFLEDHVDPNSWDVRGSYMLNLAAQKHQYDIAQLLLQFGADPNRGEALTLDLAVEDRLIPRSQSALWFELLLPYGAKFKKRKTLVCLWMTERGDLLRQASRNVLDMADVYDTLEREHGRNRDANETHAILERRRRAFVREILNVAMPLSTSRPMLEALIDVDSRVLMMDVEGCTLFDYALQCKLLAFALSLLERGVTSRVPELRNAVREGNKWRVRRYMNAPSAWFNRSETWQSSAWELTWRVNEMREELSYYCL</sequence>
<keyword evidence="3" id="KW-1185">Reference proteome</keyword>
<protein>
    <submittedName>
        <fullName evidence="2">Uncharacterized protein</fullName>
    </submittedName>
</protein>
<dbReference type="Pfam" id="PF12796">
    <property type="entry name" value="Ank_2"/>
    <property type="match status" value="1"/>
</dbReference>
<dbReference type="RefSeq" id="XP_025569561.1">
    <property type="nucleotide sequence ID" value="XM_025721808.1"/>
</dbReference>
<dbReference type="InterPro" id="IPR002110">
    <property type="entry name" value="Ankyrin_rpt"/>
</dbReference>
<evidence type="ECO:0000313" key="3">
    <source>
        <dbReference type="Proteomes" id="UP000249402"/>
    </source>
</evidence>
<dbReference type="SUPFAM" id="SSF48403">
    <property type="entry name" value="Ankyrin repeat"/>
    <property type="match status" value="1"/>
</dbReference>